<evidence type="ECO:0000313" key="1">
    <source>
        <dbReference type="EMBL" id="KAK3776797.1"/>
    </source>
</evidence>
<name>A0AAE0ZWW9_9GAST</name>
<evidence type="ECO:0000313" key="2">
    <source>
        <dbReference type="Proteomes" id="UP001283361"/>
    </source>
</evidence>
<protein>
    <submittedName>
        <fullName evidence="1">Uncharacterized protein</fullName>
    </submittedName>
</protein>
<proteinExistence type="predicted"/>
<dbReference type="EMBL" id="JAWDGP010003173">
    <property type="protein sequence ID" value="KAK3776797.1"/>
    <property type="molecule type" value="Genomic_DNA"/>
</dbReference>
<organism evidence="1 2">
    <name type="scientific">Elysia crispata</name>
    <name type="common">lettuce slug</name>
    <dbReference type="NCBI Taxonomy" id="231223"/>
    <lineage>
        <taxon>Eukaryota</taxon>
        <taxon>Metazoa</taxon>
        <taxon>Spiralia</taxon>
        <taxon>Lophotrochozoa</taxon>
        <taxon>Mollusca</taxon>
        <taxon>Gastropoda</taxon>
        <taxon>Heterobranchia</taxon>
        <taxon>Euthyneura</taxon>
        <taxon>Panpulmonata</taxon>
        <taxon>Sacoglossa</taxon>
        <taxon>Placobranchoidea</taxon>
        <taxon>Plakobranchidae</taxon>
        <taxon>Elysia</taxon>
    </lineage>
</organism>
<accession>A0AAE0ZWW9</accession>
<reference evidence="1" key="1">
    <citation type="journal article" date="2023" name="G3 (Bethesda)">
        <title>A reference genome for the long-term kleptoplast-retaining sea slug Elysia crispata morphotype clarki.</title>
        <authorList>
            <person name="Eastman K.E."/>
            <person name="Pendleton A.L."/>
            <person name="Shaikh M.A."/>
            <person name="Suttiyut T."/>
            <person name="Ogas R."/>
            <person name="Tomko P."/>
            <person name="Gavelis G."/>
            <person name="Widhalm J.R."/>
            <person name="Wisecaver J.H."/>
        </authorList>
    </citation>
    <scope>NUCLEOTIDE SEQUENCE</scope>
    <source>
        <strain evidence="1">ECLA1</strain>
    </source>
</reference>
<comment type="caution">
    <text evidence="1">The sequence shown here is derived from an EMBL/GenBank/DDBJ whole genome shotgun (WGS) entry which is preliminary data.</text>
</comment>
<keyword evidence="2" id="KW-1185">Reference proteome</keyword>
<gene>
    <name evidence="1" type="ORF">RRG08_024574</name>
</gene>
<sequence length="70" mass="8067">MRDRVRAGYSSQLIARPVGRQASRRDSWRSILHTLNNGVCACRYLSHMRRASRVRRVRLEMAPESTEAAP</sequence>
<dbReference type="AlphaFoldDB" id="A0AAE0ZWW9"/>
<dbReference type="Proteomes" id="UP001283361">
    <property type="component" value="Unassembled WGS sequence"/>
</dbReference>